<protein>
    <recommendedName>
        <fullName evidence="4">Beta-ketoacyl synthase N-terminal domain-containing protein</fullName>
    </recommendedName>
</protein>
<keyword evidence="3" id="KW-1185">Reference proteome</keyword>
<accession>A0A3E0WH23</accession>
<comment type="caution">
    <text evidence="2">The sequence shown here is derived from an EMBL/GenBank/DDBJ whole genome shotgun (WGS) entry which is preliminary data.</text>
</comment>
<proteinExistence type="predicted"/>
<sequence>MGILNRKKTAAPPPPPPKPPEPLALIATGVCTLAGTGDYAAQGAVQLKLNGAKPNPALALAVPDQGAPPVLTAALDEELLPLDTPVPERLVFLLAHALLALAKQLDRRYLTADTRLQVLLPSAASARGHAVKPQALKASVLQHAPAFAACDWHFSRDADGGVNALQQCLDGDWQQLIFVGVDSLIDAGTVLDFAYDNRAMRAGATQGIVPGEAAGAVALTRTPGAQPVRAWLRGWASEAEPAVGQAETERLPGLRTAIKTALQQADIAVTDVQAVSHGLGAEIAGDLEWYQTHVAFWRGQRGPKQQRLHIAFGDVGVAALPLQLALIAAEYDSQRGLARYDFPHPARCWCATPPTRRYAAPFA</sequence>
<reference evidence="3" key="1">
    <citation type="submission" date="2017-05" db="EMBL/GenBank/DDBJ databases">
        <authorList>
            <person name="Sharma S."/>
            <person name="Sidhu C."/>
            <person name="Pinnaka A.K."/>
        </authorList>
    </citation>
    <scope>NUCLEOTIDE SEQUENCE [LARGE SCALE GENOMIC DNA]</scope>
    <source>
        <strain evidence="3">AK93</strain>
    </source>
</reference>
<evidence type="ECO:0000256" key="1">
    <source>
        <dbReference type="SAM" id="MobiDB-lite"/>
    </source>
</evidence>
<name>A0A3E0WH23_9GAMM</name>
<feature type="region of interest" description="Disordered" evidence="1">
    <location>
        <begin position="1"/>
        <end position="22"/>
    </location>
</feature>
<dbReference type="GO" id="GO:0016746">
    <property type="term" value="F:acyltransferase activity"/>
    <property type="evidence" value="ECO:0007669"/>
    <property type="project" value="InterPro"/>
</dbReference>
<evidence type="ECO:0000313" key="3">
    <source>
        <dbReference type="Proteomes" id="UP000256763"/>
    </source>
</evidence>
<dbReference type="InterPro" id="IPR016039">
    <property type="entry name" value="Thiolase-like"/>
</dbReference>
<gene>
    <name evidence="2" type="ORF">CAL65_22675</name>
</gene>
<feature type="compositionally biased region" description="Pro residues" evidence="1">
    <location>
        <begin position="11"/>
        <end position="22"/>
    </location>
</feature>
<dbReference type="Gene3D" id="3.40.47.10">
    <property type="match status" value="1"/>
</dbReference>
<dbReference type="SUPFAM" id="SSF53901">
    <property type="entry name" value="Thiolase-like"/>
    <property type="match status" value="1"/>
</dbReference>
<dbReference type="EMBL" id="NFZW01000068">
    <property type="protein sequence ID" value="RFA30848.1"/>
    <property type="molecule type" value="Genomic_DNA"/>
</dbReference>
<dbReference type="Proteomes" id="UP000256763">
    <property type="component" value="Unassembled WGS sequence"/>
</dbReference>
<evidence type="ECO:0000313" key="2">
    <source>
        <dbReference type="EMBL" id="RFA30848.1"/>
    </source>
</evidence>
<evidence type="ECO:0008006" key="4">
    <source>
        <dbReference type="Google" id="ProtNLM"/>
    </source>
</evidence>
<organism evidence="2 3">
    <name type="scientific">Alkalilimnicola ehrlichii</name>
    <dbReference type="NCBI Taxonomy" id="351052"/>
    <lineage>
        <taxon>Bacteria</taxon>
        <taxon>Pseudomonadati</taxon>
        <taxon>Pseudomonadota</taxon>
        <taxon>Gammaproteobacteria</taxon>
        <taxon>Chromatiales</taxon>
        <taxon>Ectothiorhodospiraceae</taxon>
        <taxon>Alkalilimnicola</taxon>
    </lineage>
</organism>
<dbReference type="AlphaFoldDB" id="A0A3E0WH23"/>